<dbReference type="AlphaFoldDB" id="A0A5N4DX99"/>
<organism evidence="2 3">
    <name type="scientific">Camelus dromedarius</name>
    <name type="common">Dromedary</name>
    <name type="synonym">Arabian camel</name>
    <dbReference type="NCBI Taxonomy" id="9838"/>
    <lineage>
        <taxon>Eukaryota</taxon>
        <taxon>Metazoa</taxon>
        <taxon>Chordata</taxon>
        <taxon>Craniata</taxon>
        <taxon>Vertebrata</taxon>
        <taxon>Euteleostomi</taxon>
        <taxon>Mammalia</taxon>
        <taxon>Eutheria</taxon>
        <taxon>Laurasiatheria</taxon>
        <taxon>Artiodactyla</taxon>
        <taxon>Tylopoda</taxon>
        <taxon>Camelidae</taxon>
        <taxon>Camelus</taxon>
    </lineage>
</organism>
<sequence length="445" mass="47771">PGRVFCPALQPGNIPVKTLKTAWEPLACRREGLLSSITFGPFPAGWCGGKPGDTSHSLVLPVTAQSTSNRVKGKLETEDARSRFWNRICGCEFSLVENWVSHWKMAYEHPAIRFSCESGPTREHPATRTRHGWPVSASLSPDALLGPWTSQPQGPEPPEMRGFARQQMAATSVGTELFTCSPGADTGSQEGRSDGGLDRPVSEETRVTTISSEVHFTDQLGKEPEETLGLWVWGAGLPECLSKPSFLSVQGGGGELFQVWKHLQAVGSGFQQGRGPELTVCALPTVPRGQRGPGKHSPRQARTQGLGLAPVKCPDHRVVMRAVEAKSEEKSSVENAHGLVQFRLQDRQAPPTTKAISLLPSPPHQNQNSVHTPPTFDATQAGEVKQLGQMCEGLLQHQGCKVGTLGVSASLAGPGAQRSQMGLSGAWSGRARRLRSLAEGSDPDD</sequence>
<gene>
    <name evidence="2" type="ORF">Cadr_000010646</name>
</gene>
<feature type="compositionally biased region" description="Basic and acidic residues" evidence="1">
    <location>
        <begin position="191"/>
        <end position="206"/>
    </location>
</feature>
<evidence type="ECO:0000256" key="1">
    <source>
        <dbReference type="SAM" id="MobiDB-lite"/>
    </source>
</evidence>
<dbReference type="Proteomes" id="UP000299084">
    <property type="component" value="Unassembled WGS sequence"/>
</dbReference>
<feature type="non-terminal residue" evidence="2">
    <location>
        <position position="1"/>
    </location>
</feature>
<comment type="caution">
    <text evidence="2">The sequence shown here is derived from an EMBL/GenBank/DDBJ whole genome shotgun (WGS) entry which is preliminary data.</text>
</comment>
<name>A0A5N4DX99_CAMDR</name>
<accession>A0A5N4DX99</accession>
<protein>
    <submittedName>
        <fullName evidence="2">Uncharacterized protein</fullName>
    </submittedName>
</protein>
<reference evidence="2 3" key="1">
    <citation type="journal article" date="2019" name="Mol. Ecol. Resour.">
        <title>Improving Illumina assemblies with Hi-C and long reads: an example with the North African dromedary.</title>
        <authorList>
            <person name="Elbers J.P."/>
            <person name="Rogers M.F."/>
            <person name="Perelman P.L."/>
            <person name="Proskuryakova A.A."/>
            <person name="Serdyukova N.A."/>
            <person name="Johnson W.E."/>
            <person name="Horin P."/>
            <person name="Corander J."/>
            <person name="Murphy D."/>
            <person name="Burger P.A."/>
        </authorList>
    </citation>
    <scope>NUCLEOTIDE SEQUENCE [LARGE SCALE GENOMIC DNA]</scope>
    <source>
        <strain evidence="2">Drom800</strain>
        <tissue evidence="2">Blood</tissue>
    </source>
</reference>
<proteinExistence type="predicted"/>
<dbReference type="EMBL" id="JWIN03000008">
    <property type="protein sequence ID" value="KAB1275772.1"/>
    <property type="molecule type" value="Genomic_DNA"/>
</dbReference>
<keyword evidence="3" id="KW-1185">Reference proteome</keyword>
<evidence type="ECO:0000313" key="2">
    <source>
        <dbReference type="EMBL" id="KAB1275772.1"/>
    </source>
</evidence>
<feature type="region of interest" description="Disordered" evidence="1">
    <location>
        <begin position="353"/>
        <end position="376"/>
    </location>
</feature>
<feature type="region of interest" description="Disordered" evidence="1">
    <location>
        <begin position="177"/>
        <end position="207"/>
    </location>
</feature>
<evidence type="ECO:0000313" key="3">
    <source>
        <dbReference type="Proteomes" id="UP000299084"/>
    </source>
</evidence>